<dbReference type="SUPFAM" id="SSF53850">
    <property type="entry name" value="Periplasmic binding protein-like II"/>
    <property type="match status" value="1"/>
</dbReference>
<reference evidence="4 5" key="1">
    <citation type="submission" date="2019-01" db="EMBL/GenBank/DDBJ databases">
        <title>Genome sequencing of strain 2JSPR-7.</title>
        <authorList>
            <person name="Heo J."/>
            <person name="Kim S.-J."/>
            <person name="Kim J.-S."/>
            <person name="Hong S.-B."/>
            <person name="Kwon S.-W."/>
        </authorList>
    </citation>
    <scope>NUCLEOTIDE SEQUENCE [LARGE SCALE GENOMIC DNA]</scope>
    <source>
        <strain evidence="4 5">2JSPR-7</strain>
    </source>
</reference>
<proteinExistence type="predicted"/>
<name>A0A4V0YEF7_9MICO</name>
<dbReference type="RefSeq" id="WP_129205210.1">
    <property type="nucleotide sequence ID" value="NZ_CP035495.1"/>
</dbReference>
<dbReference type="InterPro" id="IPR001638">
    <property type="entry name" value="Solute-binding_3/MltF_N"/>
</dbReference>
<accession>A0A4V0YEF7</accession>
<dbReference type="Pfam" id="PF00497">
    <property type="entry name" value="SBP_bac_3"/>
    <property type="match status" value="1"/>
</dbReference>
<evidence type="ECO:0000256" key="1">
    <source>
        <dbReference type="ARBA" id="ARBA00022729"/>
    </source>
</evidence>
<dbReference type="EMBL" id="CP035495">
    <property type="protein sequence ID" value="QAY64051.1"/>
    <property type="molecule type" value="Genomic_DNA"/>
</dbReference>
<dbReference type="PROSITE" id="PS51257">
    <property type="entry name" value="PROKAR_LIPOPROTEIN"/>
    <property type="match status" value="1"/>
</dbReference>
<evidence type="ECO:0000259" key="3">
    <source>
        <dbReference type="SMART" id="SM00062"/>
    </source>
</evidence>
<feature type="chain" id="PRO_5039519126" evidence="2">
    <location>
        <begin position="21"/>
        <end position="297"/>
    </location>
</feature>
<dbReference type="Gene3D" id="3.40.190.10">
    <property type="entry name" value="Periplasmic binding protein-like II"/>
    <property type="match status" value="2"/>
</dbReference>
<gene>
    <name evidence="4" type="ORF">ET495_13400</name>
</gene>
<sequence length="297" mass="30346">MRTRSALPVAALAVATLALGACTSASQDASSSGSPSAAGVTKDAEIAAMVPDAVAEDGKLTVGAELTYAPLEFVGTDGKTPVGLDVDIADAVARLMGLEADVQSSQFDSIIPGIGTRYEVGISAFTINAERLQAVNMISYFDAGSQFAVLKGNPDAIDPDSLCGLTVGVQTGTVQQDELEEIKATCPADNPLEILPYAKQADVTTNLVGGKLQAMYADSPVVAYAVEQADGAIETLGEIRDAAPYGVVVAKDDLALAQAVQAALQRLMDDGTLAKIAAAWGNEQGALTTAELNPTVG</sequence>
<keyword evidence="1 2" id="KW-0732">Signal</keyword>
<dbReference type="OrthoDB" id="4633994at2"/>
<dbReference type="AlphaFoldDB" id="A0A4V0YEF7"/>
<feature type="signal peptide" evidence="2">
    <location>
        <begin position="1"/>
        <end position="20"/>
    </location>
</feature>
<evidence type="ECO:0000313" key="4">
    <source>
        <dbReference type="EMBL" id="QAY64051.1"/>
    </source>
</evidence>
<keyword evidence="5" id="KW-1185">Reference proteome</keyword>
<organism evidence="4 5">
    <name type="scientific">Xylanimonas allomyrinae</name>
    <dbReference type="NCBI Taxonomy" id="2509459"/>
    <lineage>
        <taxon>Bacteria</taxon>
        <taxon>Bacillati</taxon>
        <taxon>Actinomycetota</taxon>
        <taxon>Actinomycetes</taxon>
        <taxon>Micrococcales</taxon>
        <taxon>Promicromonosporaceae</taxon>
        <taxon>Xylanimonas</taxon>
    </lineage>
</organism>
<dbReference type="SMART" id="SM00062">
    <property type="entry name" value="PBPb"/>
    <property type="match status" value="1"/>
</dbReference>
<feature type="domain" description="Solute-binding protein family 3/N-terminal" evidence="3">
    <location>
        <begin position="59"/>
        <end position="284"/>
    </location>
</feature>
<dbReference type="CDD" id="cd01004">
    <property type="entry name" value="PBP2_MidA_like"/>
    <property type="match status" value="1"/>
</dbReference>
<evidence type="ECO:0000313" key="5">
    <source>
        <dbReference type="Proteomes" id="UP000291758"/>
    </source>
</evidence>
<dbReference type="PANTHER" id="PTHR35936:SF17">
    <property type="entry name" value="ARGININE-BINDING EXTRACELLULAR PROTEIN ARTP"/>
    <property type="match status" value="1"/>
</dbReference>
<evidence type="ECO:0000256" key="2">
    <source>
        <dbReference type="SAM" id="SignalP"/>
    </source>
</evidence>
<dbReference type="PANTHER" id="PTHR35936">
    <property type="entry name" value="MEMBRANE-BOUND LYTIC MUREIN TRANSGLYCOSYLASE F"/>
    <property type="match status" value="1"/>
</dbReference>
<protein>
    <submittedName>
        <fullName evidence="4">ABC transporter substrate-binding protein</fullName>
    </submittedName>
</protein>
<dbReference type="Proteomes" id="UP000291758">
    <property type="component" value="Chromosome"/>
</dbReference>
<dbReference type="KEGG" id="xyl:ET495_13400"/>